<evidence type="ECO:0000313" key="2">
    <source>
        <dbReference type="Proteomes" id="UP000184268"/>
    </source>
</evidence>
<organism evidence="1 2">
    <name type="scientific">Ferrimonas marina</name>
    <dbReference type="NCBI Taxonomy" id="299255"/>
    <lineage>
        <taxon>Bacteria</taxon>
        <taxon>Pseudomonadati</taxon>
        <taxon>Pseudomonadota</taxon>
        <taxon>Gammaproteobacteria</taxon>
        <taxon>Alteromonadales</taxon>
        <taxon>Ferrimonadaceae</taxon>
        <taxon>Ferrimonas</taxon>
    </lineage>
</organism>
<protein>
    <submittedName>
        <fullName evidence="1">Uncharacterized protein</fullName>
    </submittedName>
</protein>
<dbReference type="RefSeq" id="WP_143165632.1">
    <property type="nucleotide sequence ID" value="NZ_FQXG01000003.1"/>
</dbReference>
<dbReference type="Proteomes" id="UP000184268">
    <property type="component" value="Unassembled WGS sequence"/>
</dbReference>
<reference evidence="1 2" key="1">
    <citation type="submission" date="2016-11" db="EMBL/GenBank/DDBJ databases">
        <authorList>
            <person name="Jaros S."/>
            <person name="Januszkiewicz K."/>
            <person name="Wedrychowicz H."/>
        </authorList>
    </citation>
    <scope>NUCLEOTIDE SEQUENCE [LARGE SCALE GENOMIC DNA]</scope>
    <source>
        <strain evidence="1 2">DSM 16917</strain>
    </source>
</reference>
<proteinExistence type="predicted"/>
<gene>
    <name evidence="1" type="ORF">SAMN02745129_2438</name>
</gene>
<dbReference type="AlphaFoldDB" id="A0A1M5U7F0"/>
<dbReference type="EMBL" id="FQXG01000003">
    <property type="protein sequence ID" value="SHH58879.1"/>
    <property type="molecule type" value="Genomic_DNA"/>
</dbReference>
<accession>A0A1M5U7F0</accession>
<sequence>MRTRHYQSLKDAEVVTRMSMIQDKGYEFVGRVLVLCFYQGEVYQFVVVVEQEFERAVDDPGHVRVLAEAQYTPAKKHLAMDPMDLNAMSEDMVANAIRTWAWEKLAARLIEVSSTG</sequence>
<name>A0A1M5U7F0_9GAMM</name>
<keyword evidence="2" id="KW-1185">Reference proteome</keyword>
<evidence type="ECO:0000313" key="1">
    <source>
        <dbReference type="EMBL" id="SHH58879.1"/>
    </source>
</evidence>
<dbReference type="STRING" id="299255.SAMN02745129_2438"/>